<dbReference type="EMBL" id="JAACXV010014120">
    <property type="protein sequence ID" value="KAF7270252.1"/>
    <property type="molecule type" value="Genomic_DNA"/>
</dbReference>
<evidence type="ECO:0000313" key="2">
    <source>
        <dbReference type="Proteomes" id="UP000625711"/>
    </source>
</evidence>
<comment type="caution">
    <text evidence="1">The sequence shown here is derived from an EMBL/GenBank/DDBJ whole genome shotgun (WGS) entry which is preliminary data.</text>
</comment>
<gene>
    <name evidence="1" type="ORF">GWI33_016773</name>
</gene>
<dbReference type="AlphaFoldDB" id="A0A834IAH7"/>
<dbReference type="Proteomes" id="UP000625711">
    <property type="component" value="Unassembled WGS sequence"/>
</dbReference>
<accession>A0A834IAH7</accession>
<name>A0A834IAH7_RHYFE</name>
<sequence length="150" mass="17243">MKGPRYIHPERSACIRPRFSCSIDPATTIPPRPIIPPDNSPDGTGIVSTLAHRCRDGLRPATYRCWLPQWTDAFLGFYRNPRTTPFQLEWSLLHEACASLPTVIGWRQVTEFWLFPVSNYFSTLLLMQLKLLDLINNHLLFIGLEGNYVE</sequence>
<reference evidence="1" key="1">
    <citation type="submission" date="2020-08" db="EMBL/GenBank/DDBJ databases">
        <title>Genome sequencing and assembly of the red palm weevil Rhynchophorus ferrugineus.</title>
        <authorList>
            <person name="Dias G.B."/>
            <person name="Bergman C.M."/>
            <person name="Manee M."/>
        </authorList>
    </citation>
    <scope>NUCLEOTIDE SEQUENCE</scope>
    <source>
        <strain evidence="1">AA-2017</strain>
        <tissue evidence="1">Whole larva</tissue>
    </source>
</reference>
<evidence type="ECO:0000313" key="1">
    <source>
        <dbReference type="EMBL" id="KAF7270252.1"/>
    </source>
</evidence>
<proteinExistence type="predicted"/>
<keyword evidence="2" id="KW-1185">Reference proteome</keyword>
<protein>
    <submittedName>
        <fullName evidence="1">Uncharacterized protein</fullName>
    </submittedName>
</protein>
<organism evidence="1 2">
    <name type="scientific">Rhynchophorus ferrugineus</name>
    <name type="common">Red palm weevil</name>
    <name type="synonym">Curculio ferrugineus</name>
    <dbReference type="NCBI Taxonomy" id="354439"/>
    <lineage>
        <taxon>Eukaryota</taxon>
        <taxon>Metazoa</taxon>
        <taxon>Ecdysozoa</taxon>
        <taxon>Arthropoda</taxon>
        <taxon>Hexapoda</taxon>
        <taxon>Insecta</taxon>
        <taxon>Pterygota</taxon>
        <taxon>Neoptera</taxon>
        <taxon>Endopterygota</taxon>
        <taxon>Coleoptera</taxon>
        <taxon>Polyphaga</taxon>
        <taxon>Cucujiformia</taxon>
        <taxon>Curculionidae</taxon>
        <taxon>Dryophthorinae</taxon>
        <taxon>Rhynchophorus</taxon>
    </lineage>
</organism>